<name>A0A9N8ZA01_9GLOM</name>
<dbReference type="OrthoDB" id="2434832at2759"/>
<organism evidence="2 3">
    <name type="scientific">Paraglomus occultum</name>
    <dbReference type="NCBI Taxonomy" id="144539"/>
    <lineage>
        <taxon>Eukaryota</taxon>
        <taxon>Fungi</taxon>
        <taxon>Fungi incertae sedis</taxon>
        <taxon>Mucoromycota</taxon>
        <taxon>Glomeromycotina</taxon>
        <taxon>Glomeromycetes</taxon>
        <taxon>Paraglomerales</taxon>
        <taxon>Paraglomeraceae</taxon>
        <taxon>Paraglomus</taxon>
    </lineage>
</organism>
<sequence length="436" mass="49281">MSNSEFPDMDIEEDFADSDDFTDNFKKTYSNQEKEKVIAPTSTFTPCVVLDLLDGEVRRCNGTEKLCSIRQLGGMWEIDGDDDAVKNKDRRHLLRVCHQHFMFDQNQLHPKQHKSRNPIVDDCYDDDHDYLAEVYGESHSRIEQFDNYEDIVMSIDINNLRAPKLGLQQQGGHLREKVGRNKEFVSCEEHGEHRNSNDIRDALHDIGRWIMSYLQANTSEAIWPNKLLAGTALKLGKADLTYTVTPETPETPSITGKALGKRIASSYSKIQENQKQLAVVNKKTLMPSNNENNNFICLHSQHLKVISKKNHENDTDNCLPWNENLAYTYHIINMPETKTIAILTANSLWCKGYLLQQTAATGLHAPAFLSSAPMAASTLAEPSTPPPQSLSTTTSPTITESPIEVGSRGSRFRSPTPYPSEYDLCKLEDEDDVKYI</sequence>
<accession>A0A9N8ZA01</accession>
<reference evidence="2" key="1">
    <citation type="submission" date="2021-06" db="EMBL/GenBank/DDBJ databases">
        <authorList>
            <person name="Kallberg Y."/>
            <person name="Tangrot J."/>
            <person name="Rosling A."/>
        </authorList>
    </citation>
    <scope>NUCLEOTIDE SEQUENCE</scope>
    <source>
        <strain evidence="2">IA702</strain>
    </source>
</reference>
<dbReference type="Proteomes" id="UP000789572">
    <property type="component" value="Unassembled WGS sequence"/>
</dbReference>
<protein>
    <submittedName>
        <fullName evidence="2">623_t:CDS:1</fullName>
    </submittedName>
</protein>
<dbReference type="EMBL" id="CAJVPJ010000133">
    <property type="protein sequence ID" value="CAG8483495.1"/>
    <property type="molecule type" value="Genomic_DNA"/>
</dbReference>
<evidence type="ECO:0000256" key="1">
    <source>
        <dbReference type="SAM" id="MobiDB-lite"/>
    </source>
</evidence>
<gene>
    <name evidence="2" type="ORF">POCULU_LOCUS1679</name>
</gene>
<evidence type="ECO:0000313" key="3">
    <source>
        <dbReference type="Proteomes" id="UP000789572"/>
    </source>
</evidence>
<dbReference type="AlphaFoldDB" id="A0A9N8ZA01"/>
<feature type="compositionally biased region" description="Low complexity" evidence="1">
    <location>
        <begin position="389"/>
        <end position="402"/>
    </location>
</feature>
<evidence type="ECO:0000313" key="2">
    <source>
        <dbReference type="EMBL" id="CAG8483495.1"/>
    </source>
</evidence>
<keyword evidence="3" id="KW-1185">Reference proteome</keyword>
<comment type="caution">
    <text evidence="2">The sequence shown here is derived from an EMBL/GenBank/DDBJ whole genome shotgun (WGS) entry which is preliminary data.</text>
</comment>
<proteinExistence type="predicted"/>
<feature type="region of interest" description="Disordered" evidence="1">
    <location>
        <begin position="377"/>
        <end position="423"/>
    </location>
</feature>